<dbReference type="RefSeq" id="WP_221252334.1">
    <property type="nucleotide sequence ID" value="NZ_AP024355.1"/>
</dbReference>
<evidence type="ECO:0000313" key="3">
    <source>
        <dbReference type="Proteomes" id="UP001319827"/>
    </source>
</evidence>
<evidence type="ECO:0000313" key="2">
    <source>
        <dbReference type="EMBL" id="BCR04894.1"/>
    </source>
</evidence>
<organism evidence="2 3">
    <name type="scientific">Desulfuromonas versatilis</name>
    <dbReference type="NCBI Taxonomy" id="2802975"/>
    <lineage>
        <taxon>Bacteria</taxon>
        <taxon>Pseudomonadati</taxon>
        <taxon>Thermodesulfobacteriota</taxon>
        <taxon>Desulfuromonadia</taxon>
        <taxon>Desulfuromonadales</taxon>
        <taxon>Desulfuromonadaceae</taxon>
        <taxon>Desulfuromonas</taxon>
    </lineage>
</organism>
<sequence>MHRSILLSAVLFAFVAASTFGPLPVRASDDLHAAEGAKPGSYEDWCAEHKVAESQCTRCDKSLIPVFKATGDWCELHGLPKSQDLKCNPDLKIVRPPKQGA</sequence>
<dbReference type="EMBL" id="AP024355">
    <property type="protein sequence ID" value="BCR04894.1"/>
    <property type="molecule type" value="Genomic_DNA"/>
</dbReference>
<keyword evidence="3" id="KW-1185">Reference proteome</keyword>
<evidence type="ECO:0000256" key="1">
    <source>
        <dbReference type="SAM" id="SignalP"/>
    </source>
</evidence>
<gene>
    <name evidence="2" type="ORF">DESUT3_19630</name>
</gene>
<reference evidence="2 3" key="2">
    <citation type="journal article" date="2021" name="Int. J. Syst. Evol. Microbiol.">
        <title>Isolation and Polyphasic Characterization of Desulfuromonas versatilis sp. Nov., an Electrogenic Bacteria Capable of Versatile Metabolism Isolated from a Graphene Oxide-Reducing Enrichment Culture.</title>
        <authorList>
            <person name="Xie L."/>
            <person name="Yoshida N."/>
            <person name="Ishii S."/>
            <person name="Meng L."/>
        </authorList>
    </citation>
    <scope>NUCLEOTIDE SEQUENCE [LARGE SCALE GENOMIC DNA]</scope>
    <source>
        <strain evidence="2 3">NIT-T3</strain>
    </source>
</reference>
<dbReference type="Proteomes" id="UP001319827">
    <property type="component" value="Chromosome"/>
</dbReference>
<feature type="chain" id="PRO_5046886605" evidence="1">
    <location>
        <begin position="28"/>
        <end position="101"/>
    </location>
</feature>
<accession>A0ABN6E0A0</accession>
<feature type="signal peptide" evidence="1">
    <location>
        <begin position="1"/>
        <end position="27"/>
    </location>
</feature>
<proteinExistence type="predicted"/>
<reference evidence="2 3" key="1">
    <citation type="journal article" date="2016" name="C (Basel)">
        <title>Selective Growth of and Electricity Production by Marine Exoelectrogenic Bacteria in Self-Aggregated Hydrogel of Microbially Reduced Graphene Oxide.</title>
        <authorList>
            <person name="Yoshida N."/>
            <person name="Goto Y."/>
            <person name="Miyata Y."/>
        </authorList>
    </citation>
    <scope>NUCLEOTIDE SEQUENCE [LARGE SCALE GENOMIC DNA]</scope>
    <source>
        <strain evidence="2 3">NIT-T3</strain>
    </source>
</reference>
<protein>
    <submittedName>
        <fullName evidence="2">Uncharacterized protein</fullName>
    </submittedName>
</protein>
<name>A0ABN6E0A0_9BACT</name>
<keyword evidence="1" id="KW-0732">Signal</keyword>